<dbReference type="Proteomes" id="UP001165586">
    <property type="component" value="Unassembled WGS sequence"/>
</dbReference>
<keyword evidence="2" id="KW-1185">Reference proteome</keyword>
<evidence type="ECO:0000313" key="1">
    <source>
        <dbReference type="EMBL" id="MCS5732868.1"/>
    </source>
</evidence>
<dbReference type="RefSeq" id="WP_259537536.1">
    <property type="nucleotide sequence ID" value="NZ_JANLCJ010000001.1"/>
</dbReference>
<proteinExistence type="predicted"/>
<evidence type="ECO:0000313" key="2">
    <source>
        <dbReference type="Proteomes" id="UP001165586"/>
    </source>
</evidence>
<dbReference type="EMBL" id="JANLCJ010000001">
    <property type="protein sequence ID" value="MCS5732868.1"/>
    <property type="molecule type" value="Genomic_DNA"/>
</dbReference>
<reference evidence="1" key="1">
    <citation type="submission" date="2022-08" db="EMBL/GenBank/DDBJ databases">
        <authorList>
            <person name="Deng Y."/>
            <person name="Han X.-F."/>
            <person name="Zhang Y.-Q."/>
        </authorList>
    </citation>
    <scope>NUCLEOTIDE SEQUENCE</scope>
    <source>
        <strain evidence="1">CPCC 203386</strain>
    </source>
</reference>
<accession>A0ABT2GY78</accession>
<comment type="caution">
    <text evidence="1">The sequence shown here is derived from an EMBL/GenBank/DDBJ whole genome shotgun (WGS) entry which is preliminary data.</text>
</comment>
<protein>
    <submittedName>
        <fullName evidence="1">Uncharacterized protein</fullName>
    </submittedName>
</protein>
<name>A0ABT2GY78_9MICO</name>
<gene>
    <name evidence="1" type="ORF">N1032_03810</name>
</gene>
<organism evidence="1 2">
    <name type="scientific">Herbiconiux daphne</name>
    <dbReference type="NCBI Taxonomy" id="2970914"/>
    <lineage>
        <taxon>Bacteria</taxon>
        <taxon>Bacillati</taxon>
        <taxon>Actinomycetota</taxon>
        <taxon>Actinomycetes</taxon>
        <taxon>Micrococcales</taxon>
        <taxon>Microbacteriaceae</taxon>
        <taxon>Herbiconiux</taxon>
    </lineage>
</organism>
<sequence length="408" mass="45239">MLYEDGREAFELTAIDELLQDALISSGLAYAVGDELRWAIADARPRLRAALGDVIAGMRRPQPDFPQISESCWTIERLVKQALRARAKALWGAAWGSELLGSTQSMTALTRARNASYAAAISLVDLRDPLEWLSLAEVLELRTASGVGTLGISEAMWAKLRIELLPVKDRIERSQLMRKQDVDLTRRWVSLLSTRLSTSGSRSMEESIASSVLPQREVVGRIRDELSDNPRFHGDVAKDLMSLVVATVRFLAHVLEERPYYAAAFSTRNDAPLERDLQDAFKAYLDMSDLAGRSAVEVSSIGGGRADVVLYFGDGTRYVTEVKRKFKHTTRPELEAAYLPQTVAYQLANVPFSQLLVLDLSDGRDVQLEHLDESIWVTHSRDSLGAVVASSVVAVVRANRPSPSRRQS</sequence>